<dbReference type="Proteomes" id="UP000460718">
    <property type="component" value="Unassembled WGS sequence"/>
</dbReference>
<accession>A0A6A3G3V1</accession>
<evidence type="ECO:0000313" key="1">
    <source>
        <dbReference type="EMBL" id="KAE8952289.1"/>
    </source>
</evidence>
<name>A0A6A3G3V1_9STRA</name>
<gene>
    <name evidence="1" type="ORF">PF011_g32742</name>
</gene>
<sequence length="77" mass="8799">MRPCDPSLVVLLTISFACRTPPSSPSVARPFSLLRFDVANLKCLPVRHWWGVEYTQRLRRSAPCNVLSDRGRFFYSG</sequence>
<dbReference type="PROSITE" id="PS51257">
    <property type="entry name" value="PROKAR_LIPOPROTEIN"/>
    <property type="match status" value="1"/>
</dbReference>
<protein>
    <submittedName>
        <fullName evidence="1">Uncharacterized protein</fullName>
    </submittedName>
</protein>
<dbReference type="AlphaFoldDB" id="A0A6A3G3V1"/>
<reference evidence="1 2" key="1">
    <citation type="submission" date="2018-09" db="EMBL/GenBank/DDBJ databases">
        <title>Genomic investigation of the strawberry pathogen Phytophthora fragariae indicates pathogenicity is determined by transcriptional variation in three key races.</title>
        <authorList>
            <person name="Adams T.M."/>
            <person name="Armitage A.D."/>
            <person name="Sobczyk M.K."/>
            <person name="Bates H.J."/>
            <person name="Dunwell J.M."/>
            <person name="Nellist C.F."/>
            <person name="Harrison R.J."/>
        </authorList>
    </citation>
    <scope>NUCLEOTIDE SEQUENCE [LARGE SCALE GENOMIC DNA]</scope>
    <source>
        <strain evidence="1 2">SCRP245</strain>
    </source>
</reference>
<proteinExistence type="predicted"/>
<dbReference type="EMBL" id="QXFW01011016">
    <property type="protein sequence ID" value="KAE8952289.1"/>
    <property type="molecule type" value="Genomic_DNA"/>
</dbReference>
<evidence type="ECO:0000313" key="2">
    <source>
        <dbReference type="Proteomes" id="UP000460718"/>
    </source>
</evidence>
<organism evidence="1 2">
    <name type="scientific">Phytophthora fragariae</name>
    <dbReference type="NCBI Taxonomy" id="53985"/>
    <lineage>
        <taxon>Eukaryota</taxon>
        <taxon>Sar</taxon>
        <taxon>Stramenopiles</taxon>
        <taxon>Oomycota</taxon>
        <taxon>Peronosporomycetes</taxon>
        <taxon>Peronosporales</taxon>
        <taxon>Peronosporaceae</taxon>
        <taxon>Phytophthora</taxon>
    </lineage>
</organism>
<comment type="caution">
    <text evidence="1">The sequence shown here is derived from an EMBL/GenBank/DDBJ whole genome shotgun (WGS) entry which is preliminary data.</text>
</comment>